<dbReference type="Proteomes" id="UP000467214">
    <property type="component" value="Unassembled WGS sequence"/>
</dbReference>
<dbReference type="PROSITE" id="PS00721">
    <property type="entry name" value="FTHFS_1"/>
    <property type="match status" value="1"/>
</dbReference>
<name>A0A845BTP4_9NEIS</name>
<evidence type="ECO:0000256" key="2">
    <source>
        <dbReference type="ARBA" id="ARBA00022563"/>
    </source>
</evidence>
<evidence type="ECO:0000313" key="7">
    <source>
        <dbReference type="EMBL" id="MXR37536.1"/>
    </source>
</evidence>
<reference evidence="7 8" key="1">
    <citation type="submission" date="2019-12" db="EMBL/GenBank/DDBJ databases">
        <title>Neisseriaceae gen. nov. sp. Genome sequencing and assembly.</title>
        <authorList>
            <person name="Liu Z."/>
            <person name="Li A."/>
        </authorList>
    </citation>
    <scope>NUCLEOTIDE SEQUENCE [LARGE SCALE GENOMIC DNA]</scope>
    <source>
        <strain evidence="7 8">B2N2-7</strain>
    </source>
</reference>
<dbReference type="Gene3D" id="3.30.1510.10">
    <property type="entry name" value="Domain 2, N(10)-formyltetrahydrofolate synthetase"/>
    <property type="match status" value="1"/>
</dbReference>
<dbReference type="GO" id="GO:0035999">
    <property type="term" value="P:tetrahydrofolate interconversion"/>
    <property type="evidence" value="ECO:0007669"/>
    <property type="project" value="UniProtKB-UniRule"/>
</dbReference>
<dbReference type="Pfam" id="PF01268">
    <property type="entry name" value="FTHFS"/>
    <property type="match status" value="1"/>
</dbReference>
<keyword evidence="4 6" id="KW-0547">Nucleotide-binding</keyword>
<dbReference type="InterPro" id="IPR027417">
    <property type="entry name" value="P-loop_NTPase"/>
</dbReference>
<keyword evidence="8" id="KW-1185">Reference proteome</keyword>
<comment type="catalytic activity">
    <reaction evidence="6">
        <text>(6S)-5,6,7,8-tetrahydrofolate + formate + ATP = (6R)-10-formyltetrahydrofolate + ADP + phosphate</text>
        <dbReference type="Rhea" id="RHEA:20221"/>
        <dbReference type="ChEBI" id="CHEBI:15740"/>
        <dbReference type="ChEBI" id="CHEBI:30616"/>
        <dbReference type="ChEBI" id="CHEBI:43474"/>
        <dbReference type="ChEBI" id="CHEBI:57453"/>
        <dbReference type="ChEBI" id="CHEBI:195366"/>
        <dbReference type="ChEBI" id="CHEBI:456216"/>
        <dbReference type="EC" id="6.3.4.3"/>
    </reaction>
</comment>
<keyword evidence="2 6" id="KW-0554">One-carbon metabolism</keyword>
<dbReference type="EMBL" id="WSSB01000009">
    <property type="protein sequence ID" value="MXR37536.1"/>
    <property type="molecule type" value="Genomic_DNA"/>
</dbReference>
<dbReference type="HAMAP" id="MF_01543">
    <property type="entry name" value="FTHFS"/>
    <property type="match status" value="1"/>
</dbReference>
<protein>
    <recommendedName>
        <fullName evidence="6">Formate--tetrahydrofolate ligase</fullName>
        <ecNumber evidence="6">6.3.4.3</ecNumber>
    </recommendedName>
    <alternativeName>
        <fullName evidence="6">Formyltetrahydrofolate synthetase</fullName>
        <shortName evidence="6">FHS</shortName>
        <shortName evidence="6">FTHFS</shortName>
    </alternativeName>
</protein>
<dbReference type="NCBIfam" id="NF010030">
    <property type="entry name" value="PRK13505.1"/>
    <property type="match status" value="1"/>
</dbReference>
<proteinExistence type="inferred from homology"/>
<dbReference type="InterPro" id="IPR000559">
    <property type="entry name" value="Formate_THF_ligase"/>
</dbReference>
<keyword evidence="5 6" id="KW-0067">ATP-binding</keyword>
<dbReference type="AlphaFoldDB" id="A0A845BTP4"/>
<gene>
    <name evidence="6" type="primary">fhs</name>
    <name evidence="7" type="ORF">GQF02_11165</name>
</gene>
<keyword evidence="3 6" id="KW-0436">Ligase</keyword>
<evidence type="ECO:0000256" key="4">
    <source>
        <dbReference type="ARBA" id="ARBA00022741"/>
    </source>
</evidence>
<organism evidence="7 8">
    <name type="scientific">Craterilacuibacter sinensis</name>
    <dbReference type="NCBI Taxonomy" id="2686017"/>
    <lineage>
        <taxon>Bacteria</taxon>
        <taxon>Pseudomonadati</taxon>
        <taxon>Pseudomonadota</taxon>
        <taxon>Betaproteobacteria</taxon>
        <taxon>Neisseriales</taxon>
        <taxon>Neisseriaceae</taxon>
        <taxon>Craterilacuibacter</taxon>
    </lineage>
</organism>
<dbReference type="RefSeq" id="WP_160797178.1">
    <property type="nucleotide sequence ID" value="NZ_WSSB01000009.1"/>
</dbReference>
<evidence type="ECO:0000256" key="5">
    <source>
        <dbReference type="ARBA" id="ARBA00022840"/>
    </source>
</evidence>
<accession>A0A845BTP4</accession>
<evidence type="ECO:0000313" key="8">
    <source>
        <dbReference type="Proteomes" id="UP000467214"/>
    </source>
</evidence>
<evidence type="ECO:0000256" key="1">
    <source>
        <dbReference type="ARBA" id="ARBA00004777"/>
    </source>
</evidence>
<dbReference type="GO" id="GO:0005524">
    <property type="term" value="F:ATP binding"/>
    <property type="evidence" value="ECO:0007669"/>
    <property type="project" value="UniProtKB-UniRule"/>
</dbReference>
<comment type="caution">
    <text evidence="6">Lacks conserved residue(s) required for the propagation of feature annotation.</text>
</comment>
<sequence>MLSDIEIAQSATLIPIDALAGTLGFSPGEYEPYGRDKAKVTLAPGRAPAGKLVLVTATSGTPAGSGKTTVSVALAQGLKRLGESAALALREPSLGPCFGMKGGAAGGGYAQLLPMEAINLHFTGDFHAITSANNLIAAMLDNVRHHALADLEAVYWRRVLDVNDRSLRHMVTGLGGPTHGIPADTGFDITAASEIMAVLCLAEDEADLRRRLDGLLLGLRSDGTPFYARELGITGALMALLLDAFKPNLVQSLEGNAAFVHGGPFANIAHGCNSVRATRAALSCADWAITEAGFGADLGAEKFFNIKCRQSGLAPAVTVLVTSLKALKWHGGVELAACSQASLAALTTGLPNLRRHLANLAGFGQRVVVALNRFAGDSDDEIAVVAQASREAGAAGFAICDGFARGGEGALDLARAVMAAGQEPAPAVRFSYPADATLSEKLDTLSRQLYGGAGVALSPEAEDDLAHLQVWGLDRLPVCVAKTPYSFSHDPALRGAPDGFVLPVVRLLPNTGAGFIVALAGKVLRMPGLPRSPQAYHIDVEDGRICGLA</sequence>
<dbReference type="InterPro" id="IPR020628">
    <property type="entry name" value="Formate_THF_ligase_CS"/>
</dbReference>
<dbReference type="GO" id="GO:0004329">
    <property type="term" value="F:formate-tetrahydrofolate ligase activity"/>
    <property type="evidence" value="ECO:0007669"/>
    <property type="project" value="UniProtKB-UniRule"/>
</dbReference>
<evidence type="ECO:0000256" key="3">
    <source>
        <dbReference type="ARBA" id="ARBA00022598"/>
    </source>
</evidence>
<dbReference type="Gene3D" id="3.40.50.300">
    <property type="entry name" value="P-loop containing nucleotide triphosphate hydrolases"/>
    <property type="match status" value="1"/>
</dbReference>
<dbReference type="SUPFAM" id="SSF52540">
    <property type="entry name" value="P-loop containing nucleoside triphosphate hydrolases"/>
    <property type="match status" value="1"/>
</dbReference>
<dbReference type="UniPathway" id="UPA00193"/>
<comment type="similarity">
    <text evidence="6">Belongs to the formate--tetrahydrofolate ligase family.</text>
</comment>
<comment type="pathway">
    <text evidence="1 6">One-carbon metabolism; tetrahydrofolate interconversion.</text>
</comment>
<comment type="caution">
    <text evidence="7">The sequence shown here is derived from an EMBL/GenBank/DDBJ whole genome shotgun (WGS) entry which is preliminary data.</text>
</comment>
<evidence type="ECO:0000256" key="6">
    <source>
        <dbReference type="HAMAP-Rule" id="MF_01543"/>
    </source>
</evidence>
<dbReference type="EC" id="6.3.4.3" evidence="6"/>
<dbReference type="Gene3D" id="3.10.410.10">
    <property type="entry name" value="Formyltetrahydrofolate synthetase, domain 3"/>
    <property type="match status" value="1"/>
</dbReference>